<comment type="caution">
    <text evidence="2">The sequence shown here is derived from an EMBL/GenBank/DDBJ whole genome shotgun (WGS) entry which is preliminary data.</text>
</comment>
<organism evidence="2 3">
    <name type="scientific">Nonomuraea guangzhouensis</name>
    <dbReference type="NCBI Taxonomy" id="1291555"/>
    <lineage>
        <taxon>Bacteria</taxon>
        <taxon>Bacillati</taxon>
        <taxon>Actinomycetota</taxon>
        <taxon>Actinomycetes</taxon>
        <taxon>Streptosporangiales</taxon>
        <taxon>Streptosporangiaceae</taxon>
        <taxon>Nonomuraea</taxon>
    </lineage>
</organism>
<feature type="transmembrane region" description="Helical" evidence="1">
    <location>
        <begin position="49"/>
        <end position="69"/>
    </location>
</feature>
<keyword evidence="1" id="KW-0472">Membrane</keyword>
<evidence type="ECO:0000313" key="2">
    <source>
        <dbReference type="EMBL" id="MFD1545609.1"/>
    </source>
</evidence>
<dbReference type="Proteomes" id="UP001597097">
    <property type="component" value="Unassembled WGS sequence"/>
</dbReference>
<evidence type="ECO:0000313" key="3">
    <source>
        <dbReference type="Proteomes" id="UP001597097"/>
    </source>
</evidence>
<name>A0ABW4GT18_9ACTN</name>
<dbReference type="EMBL" id="JBHUCM010000048">
    <property type="protein sequence ID" value="MFD1545609.1"/>
    <property type="molecule type" value="Genomic_DNA"/>
</dbReference>
<protein>
    <submittedName>
        <fullName evidence="2">CU044_5270 family protein</fullName>
    </submittedName>
</protein>
<sequence>MNEFETLKTYHDSLPAPTSQATARARTLLAAAVEAETSPPRTSRRSRNAFRGGLVVALAAAMTAGVITLRQDDATYPLGTPPASAAELLRNAAAASARTDEPRQGQFTYVRRIDYLYYFGVGRGGSEWVSSQEVRREVWIPAADPDKALARSTFAKLVPVSGDSGEMSLPAEGTVEYQRAGQCPSSAALRVPAQDLGALPTDPDGLLRKVRADAEAAVRRKGPGAGAAPPSDDEIKRMIERTVVTRLFLLADTPLIDADTRATVFNALSRMPTATVVPDLSDPTGRRGVGASIRFQGPDGWEHEELIFEPKTYAFLGWRSWIEDEQADGTMKKTMSNATAVLETKVVDSMPEVPQDAKRPTSC</sequence>
<keyword evidence="1" id="KW-0812">Transmembrane</keyword>
<dbReference type="RefSeq" id="WP_219533967.1">
    <property type="nucleotide sequence ID" value="NZ_JAHKRM010000020.1"/>
</dbReference>
<reference evidence="3" key="1">
    <citation type="journal article" date="2019" name="Int. J. Syst. Evol. Microbiol.">
        <title>The Global Catalogue of Microorganisms (GCM) 10K type strain sequencing project: providing services to taxonomists for standard genome sequencing and annotation.</title>
        <authorList>
            <consortium name="The Broad Institute Genomics Platform"/>
            <consortium name="The Broad Institute Genome Sequencing Center for Infectious Disease"/>
            <person name="Wu L."/>
            <person name="Ma J."/>
        </authorList>
    </citation>
    <scope>NUCLEOTIDE SEQUENCE [LARGE SCALE GENOMIC DNA]</scope>
    <source>
        <strain evidence="3">CGMCC 1.15399</strain>
    </source>
</reference>
<gene>
    <name evidence="2" type="ORF">ACFSJ0_51815</name>
</gene>
<dbReference type="NCBIfam" id="NF038083">
    <property type="entry name" value="CU044_5270_fam"/>
    <property type="match status" value="1"/>
</dbReference>
<keyword evidence="1" id="KW-1133">Transmembrane helix</keyword>
<evidence type="ECO:0000256" key="1">
    <source>
        <dbReference type="SAM" id="Phobius"/>
    </source>
</evidence>
<keyword evidence="3" id="KW-1185">Reference proteome</keyword>
<accession>A0ABW4GT18</accession>
<proteinExistence type="predicted"/>
<dbReference type="InterPro" id="IPR047789">
    <property type="entry name" value="CU044_5270-like"/>
</dbReference>